<protein>
    <submittedName>
        <fullName evidence="2">Transcription factor Adf-1-like</fullName>
    </submittedName>
</protein>
<evidence type="ECO:0000313" key="2">
    <source>
        <dbReference type="EMBL" id="KAF0750463.1"/>
    </source>
</evidence>
<dbReference type="OrthoDB" id="6629411at2759"/>
<comment type="caution">
    <text evidence="2">The sequence shown here is derived from an EMBL/GenBank/DDBJ whole genome shotgun (WGS) entry which is preliminary data.</text>
</comment>
<dbReference type="EMBL" id="VUJU01005709">
    <property type="protein sequence ID" value="KAF0750463.1"/>
    <property type="molecule type" value="Genomic_DNA"/>
</dbReference>
<evidence type="ECO:0000259" key="1">
    <source>
        <dbReference type="PROSITE" id="PS51029"/>
    </source>
</evidence>
<name>A0A6G0Y7F2_APHCR</name>
<feature type="domain" description="MADF" evidence="1">
    <location>
        <begin position="5"/>
        <end position="72"/>
    </location>
</feature>
<sequence>MNDEKLIELVRKYPVLYDLSHAKYMDTDYKNTIWSKIAEEIETTKIHQIHYQLYNLLSYRPKLCNLHVLEMP</sequence>
<organism evidence="2 3">
    <name type="scientific">Aphis craccivora</name>
    <name type="common">Cowpea aphid</name>
    <dbReference type="NCBI Taxonomy" id="307492"/>
    <lineage>
        <taxon>Eukaryota</taxon>
        <taxon>Metazoa</taxon>
        <taxon>Ecdysozoa</taxon>
        <taxon>Arthropoda</taxon>
        <taxon>Hexapoda</taxon>
        <taxon>Insecta</taxon>
        <taxon>Pterygota</taxon>
        <taxon>Neoptera</taxon>
        <taxon>Paraneoptera</taxon>
        <taxon>Hemiptera</taxon>
        <taxon>Sternorrhyncha</taxon>
        <taxon>Aphidomorpha</taxon>
        <taxon>Aphidoidea</taxon>
        <taxon>Aphididae</taxon>
        <taxon>Aphidini</taxon>
        <taxon>Aphis</taxon>
        <taxon>Aphis</taxon>
    </lineage>
</organism>
<dbReference type="Proteomes" id="UP000478052">
    <property type="component" value="Unassembled WGS sequence"/>
</dbReference>
<dbReference type="PROSITE" id="PS51029">
    <property type="entry name" value="MADF"/>
    <property type="match status" value="1"/>
</dbReference>
<dbReference type="AlphaFoldDB" id="A0A6G0Y7F2"/>
<dbReference type="InterPro" id="IPR006578">
    <property type="entry name" value="MADF-dom"/>
</dbReference>
<dbReference type="Pfam" id="PF10545">
    <property type="entry name" value="MADF_DNA_bdg"/>
    <property type="match status" value="1"/>
</dbReference>
<reference evidence="2 3" key="1">
    <citation type="submission" date="2019-08" db="EMBL/GenBank/DDBJ databases">
        <title>Whole genome of Aphis craccivora.</title>
        <authorList>
            <person name="Voronova N.V."/>
            <person name="Shulinski R.S."/>
            <person name="Bandarenka Y.V."/>
            <person name="Zhorov D.G."/>
            <person name="Warner D."/>
        </authorList>
    </citation>
    <scope>NUCLEOTIDE SEQUENCE [LARGE SCALE GENOMIC DNA]</scope>
    <source>
        <strain evidence="2">180601</strain>
        <tissue evidence="2">Whole Body</tissue>
    </source>
</reference>
<gene>
    <name evidence="2" type="ORF">FWK35_00013716</name>
</gene>
<proteinExistence type="predicted"/>
<keyword evidence="3" id="KW-1185">Reference proteome</keyword>
<evidence type="ECO:0000313" key="3">
    <source>
        <dbReference type="Proteomes" id="UP000478052"/>
    </source>
</evidence>
<accession>A0A6G0Y7F2</accession>